<dbReference type="CDD" id="cd00090">
    <property type="entry name" value="HTH_ARSR"/>
    <property type="match status" value="1"/>
</dbReference>
<dbReference type="SUPFAM" id="SSF46785">
    <property type="entry name" value="Winged helix' DNA-binding domain"/>
    <property type="match status" value="1"/>
</dbReference>
<dbReference type="RefSeq" id="WP_271636041.1">
    <property type="nucleotide sequence ID" value="NZ_CP094970.1"/>
</dbReference>
<dbReference type="GO" id="GO:0043565">
    <property type="term" value="F:sequence-specific DNA binding"/>
    <property type="evidence" value="ECO:0007669"/>
    <property type="project" value="InterPro"/>
</dbReference>
<evidence type="ECO:0000313" key="6">
    <source>
        <dbReference type="Proteomes" id="UP001164390"/>
    </source>
</evidence>
<evidence type="ECO:0000256" key="1">
    <source>
        <dbReference type="ARBA" id="ARBA00023015"/>
    </source>
</evidence>
<dbReference type="GO" id="GO:0005829">
    <property type="term" value="C:cytosol"/>
    <property type="evidence" value="ECO:0007669"/>
    <property type="project" value="TreeGrafter"/>
</dbReference>
<proteinExistence type="predicted"/>
<dbReference type="PRINTS" id="PR00033">
    <property type="entry name" value="HTHASNC"/>
</dbReference>
<gene>
    <name evidence="5" type="ORF">L0C25_08485</name>
</gene>
<sequence length="151" mass="16882">MDRADREILAVVQGEGRITLTELADRVRLSVSPCHRRLRALERAGTIKGYRAVVDPAALGLTFEALVFVTMRQEDRDTLLGFEQAAARIPNVVQAQRLFGDPDYLLRIVTRDLAAYQQLEDDELATLPGVQRLNSTLVMKQIVNDRPLPTG</sequence>
<keyword evidence="6" id="KW-1185">Reference proteome</keyword>
<dbReference type="Gene3D" id="1.10.10.10">
    <property type="entry name" value="Winged helix-like DNA-binding domain superfamily/Winged helix DNA-binding domain"/>
    <property type="match status" value="1"/>
</dbReference>
<dbReference type="InterPro" id="IPR011991">
    <property type="entry name" value="ArsR-like_HTH"/>
</dbReference>
<dbReference type="PANTHER" id="PTHR30154:SF34">
    <property type="entry name" value="TRANSCRIPTIONAL REGULATOR AZLB"/>
    <property type="match status" value="1"/>
</dbReference>
<evidence type="ECO:0000259" key="4">
    <source>
        <dbReference type="PROSITE" id="PS50956"/>
    </source>
</evidence>
<protein>
    <submittedName>
        <fullName evidence="5">Lrp/AsnC family transcriptional regulator</fullName>
    </submittedName>
</protein>
<dbReference type="InterPro" id="IPR036388">
    <property type="entry name" value="WH-like_DNA-bd_sf"/>
</dbReference>
<dbReference type="Proteomes" id="UP001164390">
    <property type="component" value="Chromosome"/>
</dbReference>
<dbReference type="EMBL" id="CP094970">
    <property type="protein sequence ID" value="UYM07097.1"/>
    <property type="molecule type" value="Genomic_DNA"/>
</dbReference>
<dbReference type="Pfam" id="PF13412">
    <property type="entry name" value="HTH_24"/>
    <property type="match status" value="1"/>
</dbReference>
<dbReference type="SMART" id="SM00344">
    <property type="entry name" value="HTH_ASNC"/>
    <property type="match status" value="1"/>
</dbReference>
<keyword evidence="2" id="KW-0238">DNA-binding</keyword>
<dbReference type="InterPro" id="IPR019888">
    <property type="entry name" value="Tscrpt_reg_AsnC-like"/>
</dbReference>
<dbReference type="SUPFAM" id="SSF54909">
    <property type="entry name" value="Dimeric alpha+beta barrel"/>
    <property type="match status" value="1"/>
</dbReference>
<organism evidence="5 6">
    <name type="scientific">Solicola gregarius</name>
    <dbReference type="NCBI Taxonomy" id="2908642"/>
    <lineage>
        <taxon>Bacteria</taxon>
        <taxon>Bacillati</taxon>
        <taxon>Actinomycetota</taxon>
        <taxon>Actinomycetes</taxon>
        <taxon>Propionibacteriales</taxon>
        <taxon>Nocardioidaceae</taxon>
        <taxon>Solicola</taxon>
    </lineage>
</organism>
<keyword evidence="1" id="KW-0805">Transcription regulation</keyword>
<dbReference type="InterPro" id="IPR036390">
    <property type="entry name" value="WH_DNA-bd_sf"/>
</dbReference>
<dbReference type="InterPro" id="IPR011008">
    <property type="entry name" value="Dimeric_a/b-barrel"/>
</dbReference>
<evidence type="ECO:0000256" key="3">
    <source>
        <dbReference type="ARBA" id="ARBA00023163"/>
    </source>
</evidence>
<evidence type="ECO:0000256" key="2">
    <source>
        <dbReference type="ARBA" id="ARBA00023125"/>
    </source>
</evidence>
<dbReference type="Gene3D" id="3.30.70.920">
    <property type="match status" value="1"/>
</dbReference>
<feature type="domain" description="HTH asnC-type" evidence="4">
    <location>
        <begin position="1"/>
        <end position="62"/>
    </location>
</feature>
<dbReference type="PROSITE" id="PS50956">
    <property type="entry name" value="HTH_ASNC_2"/>
    <property type="match status" value="1"/>
</dbReference>
<dbReference type="InterPro" id="IPR019887">
    <property type="entry name" value="Tscrpt_reg_AsnC/Lrp_C"/>
</dbReference>
<accession>A0AA46TLG2</accession>
<dbReference type="GO" id="GO:0043200">
    <property type="term" value="P:response to amino acid"/>
    <property type="evidence" value="ECO:0007669"/>
    <property type="project" value="TreeGrafter"/>
</dbReference>
<name>A0AA46TLG2_9ACTN</name>
<dbReference type="Pfam" id="PF01037">
    <property type="entry name" value="AsnC_trans_reg"/>
    <property type="match status" value="1"/>
</dbReference>
<keyword evidence="3" id="KW-0804">Transcription</keyword>
<dbReference type="PANTHER" id="PTHR30154">
    <property type="entry name" value="LEUCINE-RESPONSIVE REGULATORY PROTEIN"/>
    <property type="match status" value="1"/>
</dbReference>
<reference evidence="5" key="1">
    <citation type="submission" date="2022-01" db="EMBL/GenBank/DDBJ databases">
        <title>Nocardioidaceae gen. sp. A5X3R13.</title>
        <authorList>
            <person name="Lopez Marin M.A."/>
            <person name="Uhlik O."/>
        </authorList>
    </citation>
    <scope>NUCLEOTIDE SEQUENCE</scope>
    <source>
        <strain evidence="5">A5X3R13</strain>
    </source>
</reference>
<dbReference type="KEGG" id="sgrg:L0C25_08485"/>
<dbReference type="AlphaFoldDB" id="A0AA46TLG2"/>
<dbReference type="InterPro" id="IPR000485">
    <property type="entry name" value="AsnC-type_HTH_dom"/>
</dbReference>
<evidence type="ECO:0000313" key="5">
    <source>
        <dbReference type="EMBL" id="UYM07097.1"/>
    </source>
</evidence>